<keyword evidence="1" id="KW-1133">Transmembrane helix</keyword>
<keyword evidence="4" id="KW-1185">Reference proteome</keyword>
<dbReference type="GO" id="GO:0080120">
    <property type="term" value="P:CAAX-box protein maturation"/>
    <property type="evidence" value="ECO:0007669"/>
    <property type="project" value="UniProtKB-ARBA"/>
</dbReference>
<evidence type="ECO:0000313" key="3">
    <source>
        <dbReference type="EMBL" id="SDB90566.1"/>
    </source>
</evidence>
<dbReference type="RefSeq" id="WP_176759205.1">
    <property type="nucleotide sequence ID" value="NZ_FMYI01000002.1"/>
</dbReference>
<sequence length="261" mass="29849">MTKNTKRIWLFLMLTFLLMYVSHGIIAYLLETTSIEWDDFPFNALGIIGGGAPAFAAIFMVHKMYTEKEKKDYWESVYRHKVNWIWWPISLLSPLLIGFVANIIHHGGWWNPEIEIGQLIAFPLAFGVMIFAGGMEELGWRGILQDNMSKKFSLPTIGVVIGLLWGVWHGPLFLIDVFAHYHYDFSTYLLTTIVYSLILTLIVHKTKSVLLAILLHAGINAFGNLGFGIPMEVNAGIIIYLIVLIFVMTFVLYLFEKKKCR</sequence>
<protein>
    <submittedName>
        <fullName evidence="3">CAAX protease self-immunity</fullName>
    </submittedName>
</protein>
<dbReference type="PANTHER" id="PTHR35797:SF1">
    <property type="entry name" value="PROTEASE"/>
    <property type="match status" value="1"/>
</dbReference>
<feature type="transmembrane region" description="Helical" evidence="1">
    <location>
        <begin position="235"/>
        <end position="255"/>
    </location>
</feature>
<dbReference type="Pfam" id="PF02517">
    <property type="entry name" value="Rce1-like"/>
    <property type="match status" value="1"/>
</dbReference>
<evidence type="ECO:0000313" key="4">
    <source>
        <dbReference type="Proteomes" id="UP000242949"/>
    </source>
</evidence>
<feature type="transmembrane region" description="Helical" evidence="1">
    <location>
        <begin position="185"/>
        <end position="203"/>
    </location>
</feature>
<organism evidence="3 4">
    <name type="scientific">Pelagirhabdus alkalitolerans</name>
    <dbReference type="NCBI Taxonomy" id="1612202"/>
    <lineage>
        <taxon>Bacteria</taxon>
        <taxon>Bacillati</taxon>
        <taxon>Bacillota</taxon>
        <taxon>Bacilli</taxon>
        <taxon>Bacillales</taxon>
        <taxon>Bacillaceae</taxon>
        <taxon>Pelagirhabdus</taxon>
    </lineage>
</organism>
<proteinExistence type="predicted"/>
<reference evidence="4" key="1">
    <citation type="submission" date="2016-09" db="EMBL/GenBank/DDBJ databases">
        <authorList>
            <person name="Varghese N."/>
            <person name="Submissions S."/>
        </authorList>
    </citation>
    <scope>NUCLEOTIDE SEQUENCE [LARGE SCALE GENOMIC DNA]</scope>
    <source>
        <strain evidence="4">S5</strain>
    </source>
</reference>
<dbReference type="STRING" id="1612202.SAMN05421734_102364"/>
<feature type="domain" description="CAAX prenyl protease 2/Lysostaphin resistance protein A-like" evidence="2">
    <location>
        <begin position="122"/>
        <end position="222"/>
    </location>
</feature>
<name>A0A1G6HAV7_9BACI</name>
<dbReference type="InterPro" id="IPR003675">
    <property type="entry name" value="Rce1/LyrA-like_dom"/>
</dbReference>
<dbReference type="Proteomes" id="UP000242949">
    <property type="component" value="Unassembled WGS sequence"/>
</dbReference>
<keyword evidence="1" id="KW-0472">Membrane</keyword>
<dbReference type="GO" id="GO:0004175">
    <property type="term" value="F:endopeptidase activity"/>
    <property type="evidence" value="ECO:0007669"/>
    <property type="project" value="UniProtKB-ARBA"/>
</dbReference>
<keyword evidence="3" id="KW-0378">Hydrolase</keyword>
<dbReference type="EMBL" id="FMYI01000002">
    <property type="protein sequence ID" value="SDB90566.1"/>
    <property type="molecule type" value="Genomic_DNA"/>
</dbReference>
<dbReference type="AlphaFoldDB" id="A0A1G6HAV7"/>
<feature type="transmembrane region" description="Helical" evidence="1">
    <location>
        <begin position="210"/>
        <end position="229"/>
    </location>
</feature>
<evidence type="ECO:0000256" key="1">
    <source>
        <dbReference type="SAM" id="Phobius"/>
    </source>
</evidence>
<dbReference type="InterPro" id="IPR042150">
    <property type="entry name" value="MmRce1-like"/>
</dbReference>
<accession>A0A1G6HAV7</accession>
<gene>
    <name evidence="3" type="ORF">SAMN05421734_102364</name>
</gene>
<feature type="transmembrane region" description="Helical" evidence="1">
    <location>
        <begin position="116"/>
        <end position="135"/>
    </location>
</feature>
<feature type="transmembrane region" description="Helical" evidence="1">
    <location>
        <begin position="40"/>
        <end position="61"/>
    </location>
</feature>
<dbReference type="GO" id="GO:0006508">
    <property type="term" value="P:proteolysis"/>
    <property type="evidence" value="ECO:0007669"/>
    <property type="project" value="UniProtKB-KW"/>
</dbReference>
<keyword evidence="1" id="KW-0812">Transmembrane</keyword>
<feature type="transmembrane region" description="Helical" evidence="1">
    <location>
        <begin position="156"/>
        <end position="179"/>
    </location>
</feature>
<keyword evidence="3" id="KW-0645">Protease</keyword>
<feature type="transmembrane region" description="Helical" evidence="1">
    <location>
        <begin position="82"/>
        <end position="104"/>
    </location>
</feature>
<dbReference type="PANTHER" id="PTHR35797">
    <property type="entry name" value="PROTEASE-RELATED"/>
    <property type="match status" value="1"/>
</dbReference>
<evidence type="ECO:0000259" key="2">
    <source>
        <dbReference type="Pfam" id="PF02517"/>
    </source>
</evidence>